<dbReference type="EMBL" id="PUHY01000005">
    <property type="protein sequence ID" value="PQO37146.1"/>
    <property type="molecule type" value="Genomic_DNA"/>
</dbReference>
<dbReference type="RefSeq" id="WP_105328395.1">
    <property type="nucleotide sequence ID" value="NZ_PUHY01000005.1"/>
</dbReference>
<name>A0A2S8FY82_9BACT</name>
<gene>
    <name evidence="2" type="ORF">C5Y83_04100</name>
</gene>
<sequence>MLTESDFHGDRNKTMWEPLPRSQCPRLASAGATFAGFLMVGLLFGGLILSVVLCAVVLGRPAPLFKDPVWWVMAPLMTLGPPILLEWYLSKRHRGKRLSIDQEEVCFGSSSVRLTDLKSISTGQFQGFMERNFSTLEKAAVIAANPITASHKIKGAQAGRQKLRDCSLTLTKQDGKQIHWIGALAYFQEEDLKAFFQTLLERKPDLELQTKPSDA</sequence>
<evidence type="ECO:0000313" key="2">
    <source>
        <dbReference type="EMBL" id="PQO37146.1"/>
    </source>
</evidence>
<organism evidence="2 3">
    <name type="scientific">Blastopirellula marina</name>
    <dbReference type="NCBI Taxonomy" id="124"/>
    <lineage>
        <taxon>Bacteria</taxon>
        <taxon>Pseudomonadati</taxon>
        <taxon>Planctomycetota</taxon>
        <taxon>Planctomycetia</taxon>
        <taxon>Pirellulales</taxon>
        <taxon>Pirellulaceae</taxon>
        <taxon>Blastopirellula</taxon>
    </lineage>
</organism>
<protein>
    <submittedName>
        <fullName evidence="2">Uncharacterized protein</fullName>
    </submittedName>
</protein>
<evidence type="ECO:0000313" key="3">
    <source>
        <dbReference type="Proteomes" id="UP000238322"/>
    </source>
</evidence>
<dbReference type="Proteomes" id="UP000238322">
    <property type="component" value="Unassembled WGS sequence"/>
</dbReference>
<dbReference type="OrthoDB" id="267384at2"/>
<keyword evidence="1" id="KW-1133">Transmembrane helix</keyword>
<evidence type="ECO:0000256" key="1">
    <source>
        <dbReference type="SAM" id="Phobius"/>
    </source>
</evidence>
<comment type="caution">
    <text evidence="2">The sequence shown here is derived from an EMBL/GenBank/DDBJ whole genome shotgun (WGS) entry which is preliminary data.</text>
</comment>
<accession>A0A2S8FY82</accession>
<keyword evidence="1" id="KW-0472">Membrane</keyword>
<feature type="transmembrane region" description="Helical" evidence="1">
    <location>
        <begin position="31"/>
        <end position="58"/>
    </location>
</feature>
<dbReference type="AlphaFoldDB" id="A0A2S8FY82"/>
<keyword evidence="1" id="KW-0812">Transmembrane</keyword>
<proteinExistence type="predicted"/>
<reference evidence="2 3" key="1">
    <citation type="submission" date="2018-02" db="EMBL/GenBank/DDBJ databases">
        <title>Comparative genomes isolates from brazilian mangrove.</title>
        <authorList>
            <person name="Araujo J.E."/>
            <person name="Taketani R.G."/>
            <person name="Silva M.C.P."/>
            <person name="Loureco M.V."/>
            <person name="Andreote F.D."/>
        </authorList>
    </citation>
    <scope>NUCLEOTIDE SEQUENCE [LARGE SCALE GENOMIC DNA]</scope>
    <source>
        <strain evidence="2 3">Hex-1 MGV</strain>
    </source>
</reference>
<feature type="transmembrane region" description="Helical" evidence="1">
    <location>
        <begin position="70"/>
        <end position="89"/>
    </location>
</feature>